<dbReference type="PANTHER" id="PTHR33048">
    <property type="entry name" value="PTH11-LIKE INTEGRAL MEMBRANE PROTEIN (AFU_ORTHOLOGUE AFUA_5G11245)"/>
    <property type="match status" value="1"/>
</dbReference>
<organism evidence="9 10">
    <name type="scientific">Lepidopterella palustris CBS 459.81</name>
    <dbReference type="NCBI Taxonomy" id="1314670"/>
    <lineage>
        <taxon>Eukaryota</taxon>
        <taxon>Fungi</taxon>
        <taxon>Dikarya</taxon>
        <taxon>Ascomycota</taxon>
        <taxon>Pezizomycotina</taxon>
        <taxon>Dothideomycetes</taxon>
        <taxon>Pleosporomycetidae</taxon>
        <taxon>Mytilinidiales</taxon>
        <taxon>Argynnaceae</taxon>
        <taxon>Lepidopterella</taxon>
    </lineage>
</organism>
<evidence type="ECO:0000256" key="2">
    <source>
        <dbReference type="ARBA" id="ARBA00022692"/>
    </source>
</evidence>
<evidence type="ECO:0000256" key="4">
    <source>
        <dbReference type="ARBA" id="ARBA00023136"/>
    </source>
</evidence>
<evidence type="ECO:0000313" key="9">
    <source>
        <dbReference type="EMBL" id="OCK79055.1"/>
    </source>
</evidence>
<keyword evidence="4 7" id="KW-0472">Membrane</keyword>
<reference evidence="9 10" key="1">
    <citation type="journal article" date="2016" name="Nat. Commun.">
        <title>Ectomycorrhizal ecology is imprinted in the genome of the dominant symbiotic fungus Cenococcum geophilum.</title>
        <authorList>
            <consortium name="DOE Joint Genome Institute"/>
            <person name="Peter M."/>
            <person name="Kohler A."/>
            <person name="Ohm R.A."/>
            <person name="Kuo A."/>
            <person name="Krutzmann J."/>
            <person name="Morin E."/>
            <person name="Arend M."/>
            <person name="Barry K.W."/>
            <person name="Binder M."/>
            <person name="Choi C."/>
            <person name="Clum A."/>
            <person name="Copeland A."/>
            <person name="Grisel N."/>
            <person name="Haridas S."/>
            <person name="Kipfer T."/>
            <person name="LaButti K."/>
            <person name="Lindquist E."/>
            <person name="Lipzen A."/>
            <person name="Maire R."/>
            <person name="Meier B."/>
            <person name="Mihaltcheva S."/>
            <person name="Molinier V."/>
            <person name="Murat C."/>
            <person name="Poggeler S."/>
            <person name="Quandt C.A."/>
            <person name="Sperisen C."/>
            <person name="Tritt A."/>
            <person name="Tisserant E."/>
            <person name="Crous P.W."/>
            <person name="Henrissat B."/>
            <person name="Nehls U."/>
            <person name="Egli S."/>
            <person name="Spatafora J.W."/>
            <person name="Grigoriev I.V."/>
            <person name="Martin F.M."/>
        </authorList>
    </citation>
    <scope>NUCLEOTIDE SEQUENCE [LARGE SCALE GENOMIC DNA]</scope>
    <source>
        <strain evidence="9 10">CBS 459.81</strain>
    </source>
</reference>
<dbReference type="AlphaFoldDB" id="A0A8E2JDW3"/>
<feature type="domain" description="Rhodopsin" evidence="8">
    <location>
        <begin position="28"/>
        <end position="267"/>
    </location>
</feature>
<evidence type="ECO:0000256" key="7">
    <source>
        <dbReference type="SAM" id="Phobius"/>
    </source>
</evidence>
<dbReference type="EMBL" id="KV745025">
    <property type="protein sequence ID" value="OCK79055.1"/>
    <property type="molecule type" value="Genomic_DNA"/>
</dbReference>
<dbReference type="OrthoDB" id="3903189at2759"/>
<feature type="compositionally biased region" description="Polar residues" evidence="6">
    <location>
        <begin position="280"/>
        <end position="291"/>
    </location>
</feature>
<dbReference type="InterPro" id="IPR049326">
    <property type="entry name" value="Rhodopsin_dom_fungi"/>
</dbReference>
<dbReference type="PANTHER" id="PTHR33048:SF110">
    <property type="entry name" value="UBID FAMILY DECARBOXYLASE"/>
    <property type="match status" value="1"/>
</dbReference>
<feature type="transmembrane region" description="Helical" evidence="7">
    <location>
        <begin position="209"/>
        <end position="231"/>
    </location>
</feature>
<feature type="transmembrane region" description="Helical" evidence="7">
    <location>
        <begin position="251"/>
        <end position="275"/>
    </location>
</feature>
<proteinExistence type="inferred from homology"/>
<keyword evidence="10" id="KW-1185">Reference proteome</keyword>
<evidence type="ECO:0000256" key="3">
    <source>
        <dbReference type="ARBA" id="ARBA00022989"/>
    </source>
</evidence>
<comment type="similarity">
    <text evidence="5">Belongs to the SAT4 family.</text>
</comment>
<protein>
    <recommendedName>
        <fullName evidence="8">Rhodopsin domain-containing protein</fullName>
    </recommendedName>
</protein>
<evidence type="ECO:0000256" key="1">
    <source>
        <dbReference type="ARBA" id="ARBA00004141"/>
    </source>
</evidence>
<keyword evidence="3 7" id="KW-1133">Transmembrane helix</keyword>
<sequence length="375" mass="41991">MLASPTAAQLLTESVIFWVISFVIFVGRIWSRAISKKSILNIQADDYVMIVTFCCYTALLVLLEESGRYGTNEVLPDQLAAVLADPKQVAKRIHGSKIVVGSNQCYLMTLWGVKTCLLTLYRRTPQNTFVKFVIGYCILGLLAIEIPYFFVFCRPFSNYWALPVDNPQCYTYHTYCIVQTVFNISSDMLMLAIPIPLIIKANVPPAKKALLFGIFSLGIFVILAAILNKYYNFANSGTTIYMVWHIREASTSVIVANLMCWWPLLQKLFGLRAFIRSAGSKRSGTGDNGLSGTEGLKGPRRIWPSRRSKHFNSVDLERLGSQDAINTSEAQYAVEIEGISANSEDGEDRNGLGKQWEGFERSIIVTTKIEKTDGR</sequence>
<evidence type="ECO:0000313" key="10">
    <source>
        <dbReference type="Proteomes" id="UP000250266"/>
    </source>
</evidence>
<feature type="region of interest" description="Disordered" evidence="6">
    <location>
        <begin position="280"/>
        <end position="301"/>
    </location>
</feature>
<feature type="transmembrane region" description="Helical" evidence="7">
    <location>
        <begin position="133"/>
        <end position="152"/>
    </location>
</feature>
<name>A0A8E2JDW3_9PEZI</name>
<comment type="subcellular location">
    <subcellularLocation>
        <location evidence="1">Membrane</location>
        <topology evidence="1">Multi-pass membrane protein</topology>
    </subcellularLocation>
</comment>
<evidence type="ECO:0000259" key="8">
    <source>
        <dbReference type="Pfam" id="PF20684"/>
    </source>
</evidence>
<keyword evidence="2 7" id="KW-0812">Transmembrane</keyword>
<dbReference type="InterPro" id="IPR052337">
    <property type="entry name" value="SAT4-like"/>
</dbReference>
<evidence type="ECO:0000256" key="6">
    <source>
        <dbReference type="SAM" id="MobiDB-lite"/>
    </source>
</evidence>
<feature type="transmembrane region" description="Helical" evidence="7">
    <location>
        <begin position="6"/>
        <end position="26"/>
    </location>
</feature>
<evidence type="ECO:0000256" key="5">
    <source>
        <dbReference type="ARBA" id="ARBA00038359"/>
    </source>
</evidence>
<dbReference type="GO" id="GO:0016020">
    <property type="term" value="C:membrane"/>
    <property type="evidence" value="ECO:0007669"/>
    <property type="project" value="UniProtKB-SubCell"/>
</dbReference>
<dbReference type="Pfam" id="PF20684">
    <property type="entry name" value="Fung_rhodopsin"/>
    <property type="match status" value="1"/>
</dbReference>
<dbReference type="Proteomes" id="UP000250266">
    <property type="component" value="Unassembled WGS sequence"/>
</dbReference>
<gene>
    <name evidence="9" type="ORF">K432DRAFT_300664</name>
</gene>
<accession>A0A8E2JDW3</accession>